<dbReference type="AlphaFoldDB" id="A0A1E7DSU3"/>
<keyword evidence="2" id="KW-1185">Reference proteome</keyword>
<sequence>MEQPEMRYDLKEVLIAGKGENIQFEKGELIVTSDGSRRSWEVELIGVGNDTTLEESILSSVSYLDIELKCRGDEEFKGAAIVSDYNVGSNGNDITLSGSGVLIGFTK</sequence>
<dbReference type="Proteomes" id="UP000095658">
    <property type="component" value="Unassembled WGS sequence"/>
</dbReference>
<name>A0A1E7DSU3_9BACI</name>
<protein>
    <submittedName>
        <fullName evidence="1">Uncharacterized protein</fullName>
    </submittedName>
</protein>
<dbReference type="EMBL" id="MAMP01000006">
    <property type="protein sequence ID" value="OES46157.1"/>
    <property type="molecule type" value="Genomic_DNA"/>
</dbReference>
<reference evidence="1 2" key="1">
    <citation type="submission" date="2016-06" db="EMBL/GenBank/DDBJ databases">
        <title>Domibacillus iocasae genome sequencing.</title>
        <authorList>
            <person name="Verma A."/>
            <person name="Pal Y."/>
            <person name="Ojha A.K."/>
            <person name="Krishnamurthi S."/>
        </authorList>
    </citation>
    <scope>NUCLEOTIDE SEQUENCE [LARGE SCALE GENOMIC DNA]</scope>
    <source>
        <strain evidence="1 2">DSM 29979</strain>
    </source>
</reference>
<comment type="caution">
    <text evidence="1">The sequence shown here is derived from an EMBL/GenBank/DDBJ whole genome shotgun (WGS) entry which is preliminary data.</text>
</comment>
<proteinExistence type="predicted"/>
<organism evidence="1 2">
    <name type="scientific">Domibacillus iocasae</name>
    <dbReference type="NCBI Taxonomy" id="1714016"/>
    <lineage>
        <taxon>Bacteria</taxon>
        <taxon>Bacillati</taxon>
        <taxon>Bacillota</taxon>
        <taxon>Bacilli</taxon>
        <taxon>Bacillales</taxon>
        <taxon>Bacillaceae</taxon>
        <taxon>Domibacillus</taxon>
    </lineage>
</organism>
<evidence type="ECO:0000313" key="1">
    <source>
        <dbReference type="EMBL" id="OES46157.1"/>
    </source>
</evidence>
<accession>A0A1E7DSU3</accession>
<gene>
    <name evidence="1" type="ORF">BA724_16420</name>
</gene>
<dbReference type="RefSeq" id="WP_069937314.1">
    <property type="nucleotide sequence ID" value="NZ_MAMP01000006.1"/>
</dbReference>
<evidence type="ECO:0000313" key="2">
    <source>
        <dbReference type="Proteomes" id="UP000095658"/>
    </source>
</evidence>